<evidence type="ECO:0000313" key="1">
    <source>
        <dbReference type="EMBL" id="EER03721.1"/>
    </source>
</evidence>
<sequence length="138" mass="14887">MVRIRPAFTIAYSDVFENGAKSVHPGAVSLTLCLVKAGWIQGPGAAKKGIINRIRLVPAGPNEGTCAICAKDMSYDGDEEGLTRRTLLLFLSDHDEDYSAPPTGGPESRQQTINMRLRSRGIRCCESSSVVIASIEHV</sequence>
<keyword evidence="2" id="KW-1185">Reference proteome</keyword>
<dbReference type="GeneID" id="9048215"/>
<reference evidence="1 2" key="1">
    <citation type="submission" date="2008-07" db="EMBL/GenBank/DDBJ databases">
        <authorList>
            <person name="El-Sayed N."/>
            <person name="Caler E."/>
            <person name="Inman J."/>
            <person name="Amedeo P."/>
            <person name="Hass B."/>
            <person name="Wortman J."/>
        </authorList>
    </citation>
    <scope>NUCLEOTIDE SEQUENCE [LARGE SCALE GENOMIC DNA]</scope>
    <source>
        <strain evidence="2">ATCC 50983 / TXsc</strain>
    </source>
</reference>
<proteinExistence type="predicted"/>
<evidence type="ECO:0000313" key="2">
    <source>
        <dbReference type="Proteomes" id="UP000007800"/>
    </source>
</evidence>
<dbReference type="AlphaFoldDB" id="C5LHW7"/>
<dbReference type="Proteomes" id="UP000007800">
    <property type="component" value="Unassembled WGS sequence"/>
</dbReference>
<dbReference type="RefSeq" id="XP_002771905.1">
    <property type="nucleotide sequence ID" value="XM_002771859.1"/>
</dbReference>
<dbReference type="EMBL" id="GG682149">
    <property type="protein sequence ID" value="EER03721.1"/>
    <property type="molecule type" value="Genomic_DNA"/>
</dbReference>
<accession>C5LHW7</accession>
<dbReference type="InParanoid" id="C5LHW7"/>
<protein>
    <submittedName>
        <fullName evidence="1">Uncharacterized protein</fullName>
    </submittedName>
</protein>
<gene>
    <name evidence="1" type="ORF">Pmar_PMAR023019</name>
</gene>
<name>C5LHW7_PERM5</name>
<organism evidence="2">
    <name type="scientific">Perkinsus marinus (strain ATCC 50983 / TXsc)</name>
    <dbReference type="NCBI Taxonomy" id="423536"/>
    <lineage>
        <taxon>Eukaryota</taxon>
        <taxon>Sar</taxon>
        <taxon>Alveolata</taxon>
        <taxon>Perkinsozoa</taxon>
        <taxon>Perkinsea</taxon>
        <taxon>Perkinsida</taxon>
        <taxon>Perkinsidae</taxon>
        <taxon>Perkinsus</taxon>
    </lineage>
</organism>